<dbReference type="Proteomes" id="UP001201701">
    <property type="component" value="Unassembled WGS sequence"/>
</dbReference>
<reference evidence="1 2" key="1">
    <citation type="submission" date="2022-02" db="EMBL/GenBank/DDBJ databases">
        <title>Draft genome sequence of Mezorhizobium retamae strain IRAMC:0171 isolated from Retama raetam nodules.</title>
        <authorList>
            <person name="Bengaied R."/>
            <person name="Sbissi I."/>
            <person name="Huber K."/>
            <person name="Ghodbane F."/>
            <person name="Nouioui I."/>
            <person name="Tarhouni M."/>
            <person name="Gtari M."/>
        </authorList>
    </citation>
    <scope>NUCLEOTIDE SEQUENCE [LARGE SCALE GENOMIC DNA]</scope>
    <source>
        <strain evidence="1 2">IRAMC:0171</strain>
    </source>
</reference>
<evidence type="ECO:0000313" key="1">
    <source>
        <dbReference type="EMBL" id="MCG7503401.1"/>
    </source>
</evidence>
<sequence>MEEHGLRSGEPVSEEIITQIREQATPRLPHLEELREHYGTAPVPHEPFMSAWVPKEYANFLAIELGLPSEIILGIVQKLAISVRDELTAGKWIAATPARRREQAFLIFEAKLPEDNGNALNDRNIERELSSLCSRPSLPFPTTI</sequence>
<evidence type="ECO:0000313" key="2">
    <source>
        <dbReference type="Proteomes" id="UP001201701"/>
    </source>
</evidence>
<name>A0ABS9Q7K7_9HYPH</name>
<dbReference type="RefSeq" id="WP_239360401.1">
    <property type="nucleotide sequence ID" value="NZ_JAKREW010000001.1"/>
</dbReference>
<proteinExistence type="predicted"/>
<gene>
    <name evidence="1" type="ORF">L4923_00050</name>
</gene>
<comment type="caution">
    <text evidence="1">The sequence shown here is derived from an EMBL/GenBank/DDBJ whole genome shotgun (WGS) entry which is preliminary data.</text>
</comment>
<dbReference type="EMBL" id="JAKREW010000001">
    <property type="protein sequence ID" value="MCG7503401.1"/>
    <property type="molecule type" value="Genomic_DNA"/>
</dbReference>
<keyword evidence="2" id="KW-1185">Reference proteome</keyword>
<accession>A0ABS9Q7K7</accession>
<protein>
    <submittedName>
        <fullName evidence="1">Uncharacterized protein</fullName>
    </submittedName>
</protein>
<organism evidence="1 2">
    <name type="scientific">Mesorhizobium retamae</name>
    <dbReference type="NCBI Taxonomy" id="2912854"/>
    <lineage>
        <taxon>Bacteria</taxon>
        <taxon>Pseudomonadati</taxon>
        <taxon>Pseudomonadota</taxon>
        <taxon>Alphaproteobacteria</taxon>
        <taxon>Hyphomicrobiales</taxon>
        <taxon>Phyllobacteriaceae</taxon>
        <taxon>Mesorhizobium</taxon>
    </lineage>
</organism>